<organism evidence="10 11">
    <name type="scientific">Teratosphaeria nubilosa</name>
    <dbReference type="NCBI Taxonomy" id="161662"/>
    <lineage>
        <taxon>Eukaryota</taxon>
        <taxon>Fungi</taxon>
        <taxon>Dikarya</taxon>
        <taxon>Ascomycota</taxon>
        <taxon>Pezizomycotina</taxon>
        <taxon>Dothideomycetes</taxon>
        <taxon>Dothideomycetidae</taxon>
        <taxon>Mycosphaerellales</taxon>
        <taxon>Teratosphaeriaceae</taxon>
        <taxon>Teratosphaeria</taxon>
    </lineage>
</organism>
<feature type="compositionally biased region" description="Polar residues" evidence="9">
    <location>
        <begin position="374"/>
        <end position="386"/>
    </location>
</feature>
<dbReference type="Gene3D" id="3.30.460.10">
    <property type="entry name" value="Beta Polymerase, domain 2"/>
    <property type="match status" value="1"/>
</dbReference>
<evidence type="ECO:0000256" key="8">
    <source>
        <dbReference type="RuleBase" id="RU367062"/>
    </source>
</evidence>
<comment type="function">
    <text evidence="8">Mitochondrial mRNA stabilization factor.</text>
</comment>
<dbReference type="GO" id="GO:0048255">
    <property type="term" value="P:mRNA stabilization"/>
    <property type="evidence" value="ECO:0007669"/>
    <property type="project" value="TreeGrafter"/>
</dbReference>
<dbReference type="InterPro" id="IPR040152">
    <property type="entry name" value="Atp25"/>
</dbReference>
<name>A0A6G1LIC8_9PEZI</name>
<dbReference type="InterPro" id="IPR043519">
    <property type="entry name" value="NT_sf"/>
</dbReference>
<feature type="compositionally biased region" description="Basic and acidic residues" evidence="9">
    <location>
        <begin position="46"/>
        <end position="61"/>
    </location>
</feature>
<keyword evidence="5 8" id="KW-0809">Transit peptide</keyword>
<dbReference type="GO" id="GO:0005743">
    <property type="term" value="C:mitochondrial inner membrane"/>
    <property type="evidence" value="ECO:0007669"/>
    <property type="project" value="UniProtKB-SubCell"/>
</dbReference>
<dbReference type="Proteomes" id="UP000799436">
    <property type="component" value="Unassembled WGS sequence"/>
</dbReference>
<keyword evidence="7 8" id="KW-0472">Membrane</keyword>
<gene>
    <name evidence="10" type="ORF">EJ03DRAFT_168797</name>
</gene>
<evidence type="ECO:0000256" key="2">
    <source>
        <dbReference type="ARBA" id="ARBA00004443"/>
    </source>
</evidence>
<keyword evidence="6 8" id="KW-0496">Mitochondrion</keyword>
<evidence type="ECO:0000256" key="7">
    <source>
        <dbReference type="ARBA" id="ARBA00023136"/>
    </source>
</evidence>
<feature type="compositionally biased region" description="Basic and acidic residues" evidence="9">
    <location>
        <begin position="341"/>
        <end position="357"/>
    </location>
</feature>
<feature type="region of interest" description="Disordered" evidence="9">
    <location>
        <begin position="341"/>
        <end position="386"/>
    </location>
</feature>
<evidence type="ECO:0000313" key="10">
    <source>
        <dbReference type="EMBL" id="KAF2772701.1"/>
    </source>
</evidence>
<dbReference type="PANTHER" id="PTHR28087:SF1">
    <property type="entry name" value="ATPASE SYNTHESIS PROTEIN 25, MITOCHONDRIAL"/>
    <property type="match status" value="1"/>
</dbReference>
<evidence type="ECO:0000256" key="6">
    <source>
        <dbReference type="ARBA" id="ARBA00023128"/>
    </source>
</evidence>
<dbReference type="PANTHER" id="PTHR28087">
    <property type="entry name" value="ATPASE SYNTHESIS PROTEIN 25, MITOCHONDRIAL"/>
    <property type="match status" value="1"/>
</dbReference>
<keyword evidence="11" id="KW-1185">Reference proteome</keyword>
<evidence type="ECO:0000256" key="5">
    <source>
        <dbReference type="ARBA" id="ARBA00022946"/>
    </source>
</evidence>
<comment type="subcellular location">
    <subcellularLocation>
        <location evidence="2 8">Mitochondrion inner membrane</location>
        <topology evidence="2 8">Peripheral membrane protein</topology>
        <orientation evidence="2 8">Matrix side</orientation>
    </subcellularLocation>
</comment>
<accession>A0A6G1LIC8</accession>
<evidence type="ECO:0000256" key="3">
    <source>
        <dbReference type="ARBA" id="ARBA00010787"/>
    </source>
</evidence>
<protein>
    <recommendedName>
        <fullName evidence="8">ATPase synthesis protein 25</fullName>
    </recommendedName>
</protein>
<dbReference type="AlphaFoldDB" id="A0A6G1LIC8"/>
<evidence type="ECO:0000256" key="9">
    <source>
        <dbReference type="SAM" id="MobiDB-lite"/>
    </source>
</evidence>
<evidence type="ECO:0000313" key="11">
    <source>
        <dbReference type="Proteomes" id="UP000799436"/>
    </source>
</evidence>
<dbReference type="FunFam" id="3.30.460.10:FF:000044">
    <property type="entry name" value="ATPase synthesis protein 25, mitochondrial"/>
    <property type="match status" value="1"/>
</dbReference>
<dbReference type="OrthoDB" id="107372at2759"/>
<dbReference type="GO" id="GO:0140053">
    <property type="term" value="P:mitochondrial gene expression"/>
    <property type="evidence" value="ECO:0007669"/>
    <property type="project" value="UniProtKB-UniRule"/>
</dbReference>
<proteinExistence type="inferred from homology"/>
<keyword evidence="4 8" id="KW-0999">Mitochondrion inner membrane</keyword>
<sequence>MALALRSTGCYSCRQWMLRSFIASIGGHPVVQQSPQRRVLSQVSNRRNEARDRVQRADDHHSNAINDIDRAGLLGKKPTEDEEEIERETSIRADGIDPEVDANRSEIIAFDTMHASQEEDQSSGSAVPWYLQAEHQPVQPHESPMAARQRLPDLPDHLPPLLQPLLEHVSIELGIDDLSLLDLRIVDPPPALGSNLLMIIGTARSEKHLHVSADKLCRWLRSDPYYLSPFADGLLGRNELKLKMRRRAKRTRMMAGVGAKTTADTDLEEGIRTGWICLNVGRVEGGELPEVMAERQQKQENVVGFGTVSSGSSIVVQLMTEEKRGQMDLEKLWTGILNRNRKEREERDKEAAEEEARAGAQVRQTLDPAGVETSGGSVQSAAGMST</sequence>
<comment type="function">
    <text evidence="1">Probable mitochondrial mRNA stabilization factor.</text>
</comment>
<evidence type="ECO:0000256" key="4">
    <source>
        <dbReference type="ARBA" id="ARBA00022792"/>
    </source>
</evidence>
<reference evidence="10" key="1">
    <citation type="journal article" date="2020" name="Stud. Mycol.">
        <title>101 Dothideomycetes genomes: a test case for predicting lifestyles and emergence of pathogens.</title>
        <authorList>
            <person name="Haridas S."/>
            <person name="Albert R."/>
            <person name="Binder M."/>
            <person name="Bloem J."/>
            <person name="Labutti K."/>
            <person name="Salamov A."/>
            <person name="Andreopoulos B."/>
            <person name="Baker S."/>
            <person name="Barry K."/>
            <person name="Bills G."/>
            <person name="Bluhm B."/>
            <person name="Cannon C."/>
            <person name="Castanera R."/>
            <person name="Culley D."/>
            <person name="Daum C."/>
            <person name="Ezra D."/>
            <person name="Gonzalez J."/>
            <person name="Henrissat B."/>
            <person name="Kuo A."/>
            <person name="Liang C."/>
            <person name="Lipzen A."/>
            <person name="Lutzoni F."/>
            <person name="Magnuson J."/>
            <person name="Mondo S."/>
            <person name="Nolan M."/>
            <person name="Ohm R."/>
            <person name="Pangilinan J."/>
            <person name="Park H.-J."/>
            <person name="Ramirez L."/>
            <person name="Alfaro M."/>
            <person name="Sun H."/>
            <person name="Tritt A."/>
            <person name="Yoshinaga Y."/>
            <person name="Zwiers L.-H."/>
            <person name="Turgeon B."/>
            <person name="Goodwin S."/>
            <person name="Spatafora J."/>
            <person name="Crous P."/>
            <person name="Grigoriev I."/>
        </authorList>
    </citation>
    <scope>NUCLEOTIDE SEQUENCE</scope>
    <source>
        <strain evidence="10">CBS 116005</strain>
    </source>
</reference>
<evidence type="ECO:0000256" key="1">
    <source>
        <dbReference type="ARBA" id="ARBA00003470"/>
    </source>
</evidence>
<dbReference type="EMBL" id="ML995813">
    <property type="protein sequence ID" value="KAF2772701.1"/>
    <property type="molecule type" value="Genomic_DNA"/>
</dbReference>
<feature type="region of interest" description="Disordered" evidence="9">
    <location>
        <begin position="42"/>
        <end position="61"/>
    </location>
</feature>
<comment type="similarity">
    <text evidence="3 8">Belongs to the ATP25 family.</text>
</comment>